<gene>
    <name evidence="2" type="ORF">INP59_21390</name>
</gene>
<accession>A0A7M2XKZ2</accession>
<name>A0A7M2XKZ2_9NOCA</name>
<dbReference type="Gene3D" id="3.40.50.1820">
    <property type="entry name" value="alpha/beta hydrolase"/>
    <property type="match status" value="1"/>
</dbReference>
<sequence length="224" mass="24030">MALTPALVVLVHGANHGAWCWSEVIHRLESRGHDSTAVDLPLTSFDDDVDAVRSAIAAAGERPVIVVAHSYAGLVVSAGAHDTDGLLFIAARMPSPTRAPAVDPASWQSPEFQSAMIRRRDGALVFAGDPAVLYNTTPRAVAADAASRLRPMYSSVPERPIPNPAWMTVPSTYVVCKQDRVIAVAAQRAMAARADRVFEIESDHSPFLSAPDEITDIVCGRILR</sequence>
<proteinExistence type="predicted"/>
<feature type="domain" description="AB hydrolase-1" evidence="1">
    <location>
        <begin position="8"/>
        <end position="215"/>
    </location>
</feature>
<dbReference type="InterPro" id="IPR029058">
    <property type="entry name" value="AB_hydrolase_fold"/>
</dbReference>
<dbReference type="AlphaFoldDB" id="A0A7M2XKZ2"/>
<dbReference type="InterPro" id="IPR000073">
    <property type="entry name" value="AB_hydrolase_1"/>
</dbReference>
<keyword evidence="2" id="KW-0378">Hydrolase</keyword>
<dbReference type="Pfam" id="PF12697">
    <property type="entry name" value="Abhydrolase_6"/>
    <property type="match status" value="1"/>
</dbReference>
<dbReference type="SUPFAM" id="SSF53474">
    <property type="entry name" value="alpha/beta-Hydrolases"/>
    <property type="match status" value="1"/>
</dbReference>
<dbReference type="InterPro" id="IPR052897">
    <property type="entry name" value="Sec-Metab_Biosynth_Hydrolase"/>
</dbReference>
<dbReference type="PANTHER" id="PTHR37017">
    <property type="entry name" value="AB HYDROLASE-1 DOMAIN-CONTAINING PROTEIN-RELATED"/>
    <property type="match status" value="1"/>
</dbReference>
<protein>
    <submittedName>
        <fullName evidence="2">Alpha/beta hydrolase</fullName>
    </submittedName>
</protein>
<dbReference type="EMBL" id="CP063450">
    <property type="protein sequence ID" value="QOV98365.1"/>
    <property type="molecule type" value="Genomic_DNA"/>
</dbReference>
<evidence type="ECO:0000313" key="2">
    <source>
        <dbReference type="EMBL" id="QOV98365.1"/>
    </source>
</evidence>
<reference evidence="2 3" key="1">
    <citation type="submission" date="2020-10" db="EMBL/GenBank/DDBJ databases">
        <title>Whole genome sequence of oil-degrading bacteria Rhodococcus pyridinivorans strain 5Ap.</title>
        <authorList>
            <person name="Akhremchuk A.E."/>
            <person name="Valentovich L.N."/>
            <person name="Charniauskaya M.I."/>
            <person name="Bukliarevich H.A."/>
            <person name="Titok M.A."/>
        </authorList>
    </citation>
    <scope>NUCLEOTIDE SEQUENCE [LARGE SCALE GENOMIC DNA]</scope>
    <source>
        <strain evidence="2 3">5Ap</strain>
    </source>
</reference>
<dbReference type="PANTHER" id="PTHR37017:SF11">
    <property type="entry name" value="ESTERASE_LIPASE_THIOESTERASE DOMAIN-CONTAINING PROTEIN"/>
    <property type="match status" value="1"/>
</dbReference>
<dbReference type="GO" id="GO:0016787">
    <property type="term" value="F:hydrolase activity"/>
    <property type="evidence" value="ECO:0007669"/>
    <property type="project" value="UniProtKB-KW"/>
</dbReference>
<dbReference type="Proteomes" id="UP000593818">
    <property type="component" value="Chromosome"/>
</dbReference>
<evidence type="ECO:0000259" key="1">
    <source>
        <dbReference type="Pfam" id="PF12697"/>
    </source>
</evidence>
<evidence type="ECO:0000313" key="3">
    <source>
        <dbReference type="Proteomes" id="UP000593818"/>
    </source>
</evidence>
<organism evidence="2 3">
    <name type="scientific">Rhodococcus pyridinivorans</name>
    <dbReference type="NCBI Taxonomy" id="103816"/>
    <lineage>
        <taxon>Bacteria</taxon>
        <taxon>Bacillati</taxon>
        <taxon>Actinomycetota</taxon>
        <taxon>Actinomycetes</taxon>
        <taxon>Mycobacteriales</taxon>
        <taxon>Nocardiaceae</taxon>
        <taxon>Rhodococcus</taxon>
    </lineage>
</organism>
<keyword evidence="3" id="KW-1185">Reference proteome</keyword>
<dbReference type="RefSeq" id="WP_193902704.1">
    <property type="nucleotide sequence ID" value="NZ_CP063450.1"/>
</dbReference>